<keyword evidence="5" id="KW-1185">Reference proteome</keyword>
<dbReference type="AlphaFoldDB" id="A0A1U9JVG1"/>
<evidence type="ECO:0000256" key="1">
    <source>
        <dbReference type="ARBA" id="ARBA00009387"/>
    </source>
</evidence>
<sequence length="195" mass="21255">MSIRIRHGFLSVILGLHMTALAGCTTAGKDNTSPLARPVPQASQRAGIKPVAYTDMTTTASTQSGNLYALPLANENTLQLISHYAQTYAIPEQLVRRVVSRESKGNPAARNGPYWGLMQISYPTAQTMGYKGRPEGLLDAGTNLRYAVKYLAGAYLVADGDERQSVNLYARGYYYDAKRKGLLEVTGLRPARQGQ</sequence>
<feature type="chain" id="PRO_5010712777" evidence="2">
    <location>
        <begin position="23"/>
        <end position="195"/>
    </location>
</feature>
<reference evidence="4 5" key="1">
    <citation type="journal article" date="2010" name="Science">
        <title>Genomic comparison of the ants Camponotus floridanus and Harpegnathos saltator.</title>
        <authorList>
            <person name="Bonasio R."/>
            <person name="Zhang G."/>
            <person name="Ye C."/>
            <person name="Mutti N.S."/>
            <person name="Fang X."/>
            <person name="Qin N."/>
            <person name="Donahue G."/>
            <person name="Yang P."/>
            <person name="Li Q."/>
            <person name="Li C."/>
            <person name="Zhang P."/>
            <person name="Huang Z."/>
            <person name="Berger S.L."/>
            <person name="Reinberg D."/>
            <person name="Wang J."/>
            <person name="Liebig J."/>
        </authorList>
    </citation>
    <scope>NUCLEOTIDE SEQUENCE [LARGE SCALE GENOMIC DNA]</scope>
    <source>
        <strain evidence="4 5">Hsal</strain>
    </source>
</reference>
<name>A0A1U9JVG1_9HYPH</name>
<dbReference type="Proteomes" id="UP000188912">
    <property type="component" value="Chromosome"/>
</dbReference>
<proteinExistence type="inferred from homology"/>
<dbReference type="STRING" id="1902579.BHV28_11430"/>
<evidence type="ECO:0000256" key="2">
    <source>
        <dbReference type="SAM" id="SignalP"/>
    </source>
</evidence>
<gene>
    <name evidence="4" type="ORF">BHV28_11430</name>
</gene>
<keyword evidence="2" id="KW-0732">Signal</keyword>
<dbReference type="Gene3D" id="1.10.530.10">
    <property type="match status" value="1"/>
</dbReference>
<dbReference type="Pfam" id="PF01464">
    <property type="entry name" value="SLT"/>
    <property type="match status" value="1"/>
</dbReference>
<accession>A0A1U9JVG1</accession>
<dbReference type="CDD" id="cd00254">
    <property type="entry name" value="LT-like"/>
    <property type="match status" value="1"/>
</dbReference>
<evidence type="ECO:0000313" key="5">
    <source>
        <dbReference type="Proteomes" id="UP000188912"/>
    </source>
</evidence>
<dbReference type="PROSITE" id="PS51257">
    <property type="entry name" value="PROKAR_LIPOPROTEIN"/>
    <property type="match status" value="1"/>
</dbReference>
<dbReference type="EMBL" id="CP017315">
    <property type="protein sequence ID" value="AQS41831.1"/>
    <property type="molecule type" value="Genomic_DNA"/>
</dbReference>
<protein>
    <submittedName>
        <fullName evidence="4">Transglycosylase</fullName>
    </submittedName>
</protein>
<comment type="similarity">
    <text evidence="1">Belongs to the virb1 family.</text>
</comment>
<evidence type="ECO:0000259" key="3">
    <source>
        <dbReference type="Pfam" id="PF01464"/>
    </source>
</evidence>
<organism evidence="4 5">
    <name type="scientific">Candidatus Tokpelaia hoelldobleri</name>
    <dbReference type="NCBI Taxonomy" id="1902579"/>
    <lineage>
        <taxon>Bacteria</taxon>
        <taxon>Pseudomonadati</taxon>
        <taxon>Pseudomonadota</taxon>
        <taxon>Alphaproteobacteria</taxon>
        <taxon>Hyphomicrobiales</taxon>
        <taxon>Candidatus Tokpelaia</taxon>
    </lineage>
</organism>
<feature type="signal peptide" evidence="2">
    <location>
        <begin position="1"/>
        <end position="22"/>
    </location>
</feature>
<dbReference type="SUPFAM" id="SSF53955">
    <property type="entry name" value="Lysozyme-like"/>
    <property type="match status" value="1"/>
</dbReference>
<evidence type="ECO:0000313" key="4">
    <source>
        <dbReference type="EMBL" id="AQS41831.1"/>
    </source>
</evidence>
<dbReference type="InterPro" id="IPR008258">
    <property type="entry name" value="Transglycosylase_SLT_dom_1"/>
</dbReference>
<feature type="domain" description="Transglycosylase SLT" evidence="3">
    <location>
        <begin position="80"/>
        <end position="173"/>
    </location>
</feature>
<dbReference type="KEGG" id="thd:BHV28_11430"/>
<dbReference type="InterPro" id="IPR023346">
    <property type="entry name" value="Lysozyme-like_dom_sf"/>
</dbReference>
<reference evidence="4 5" key="2">
    <citation type="journal article" date="2016" name="Sci. Rep.">
        <title>The genome of Rhizobiales bacteria in predatory ants reveals urease gene functions but no genes for nitrogen fixation.</title>
        <authorList>
            <person name="Neuvonen M.M."/>
            <person name="Tamarit D."/>
            <person name="Naslund K."/>
            <person name="Liebig J."/>
            <person name="Feldhaar H."/>
            <person name="Moran N.A."/>
            <person name="Guy L."/>
            <person name="Andersson S.G."/>
        </authorList>
    </citation>
    <scope>NUCLEOTIDE SEQUENCE [LARGE SCALE GENOMIC DNA]</scope>
    <source>
        <strain evidence="4 5">Hsal</strain>
    </source>
</reference>